<dbReference type="EMBL" id="JQ267518">
    <property type="protein sequence ID" value="AFE86119.1"/>
    <property type="molecule type" value="Genomic_DNA"/>
</dbReference>
<gene>
    <name evidence="1" type="ORF">phiKDA1_26</name>
</gene>
<organism evidence="1 2">
    <name type="scientific">Enterobacter phage phiKDA1</name>
    <dbReference type="NCBI Taxonomy" id="1147139"/>
    <lineage>
        <taxon>Viruses</taxon>
        <taxon>Duplodnaviria</taxon>
        <taxon>Heunggongvirae</taxon>
        <taxon>Uroviricota</taxon>
        <taxon>Caudoviricetes</taxon>
        <taxon>Autographivirales</taxon>
        <taxon>Autoscriptoviridae</taxon>
        <taxon>Slopekvirinae</taxon>
        <taxon>Koutsourovirus</taxon>
        <taxon>Koutsourovirus Pec</taxon>
        <taxon>Koutsourovirus KDA1</taxon>
    </lineage>
</organism>
<name>A0A0A6Z568_9CAUD</name>
<accession>A0A0A6Z568</accession>
<proteinExistence type="predicted"/>
<sequence length="51" mass="6234">MTNETHSFEEWFDFYRDYSRSQGVMANFPEEWLEDYEAGKTPAEAYRDAWE</sequence>
<keyword evidence="2" id="KW-1185">Reference proteome</keyword>
<evidence type="ECO:0000313" key="2">
    <source>
        <dbReference type="Proteomes" id="UP000030740"/>
    </source>
</evidence>
<reference evidence="1 2" key="1">
    <citation type="submission" date="2011-12" db="EMBL/GenBank/DDBJ databases">
        <title>Genome of multiresistant Enterobacter cloacae podovirus phiKDA1 - a new EPS depolymerase producing member of phiKMV supergroup.</title>
        <authorList>
            <person name="Dabrowski K."/>
            <person name="Hejnowicz M.S."/>
            <person name="Gajewska J."/>
            <person name="Lobocka M.B."/>
        </authorList>
    </citation>
    <scope>NUCLEOTIDE SEQUENCE [LARGE SCALE GENOMIC DNA]</scope>
</reference>
<dbReference type="Proteomes" id="UP000030740">
    <property type="component" value="Segment"/>
</dbReference>
<evidence type="ECO:0000313" key="1">
    <source>
        <dbReference type="EMBL" id="AFE86119.1"/>
    </source>
</evidence>
<protein>
    <submittedName>
        <fullName evidence="1">Uncharacterized protein</fullName>
    </submittedName>
</protein>